<feature type="region of interest" description="Disordered" evidence="1">
    <location>
        <begin position="220"/>
        <end position="390"/>
    </location>
</feature>
<feature type="compositionally biased region" description="Basic and acidic residues" evidence="1">
    <location>
        <begin position="1694"/>
        <end position="1703"/>
    </location>
</feature>
<dbReference type="RefSeq" id="XP_034012393.1">
    <property type="nucleotide sequence ID" value="XM_034155560.1"/>
</dbReference>
<feature type="compositionally biased region" description="Basic and acidic residues" evidence="1">
    <location>
        <begin position="1644"/>
        <end position="1657"/>
    </location>
</feature>
<comment type="caution">
    <text evidence="2">The sequence shown here is derived from an EMBL/GenBank/DDBJ whole genome shotgun (WGS) entry which is preliminary data.</text>
</comment>
<feature type="compositionally biased region" description="Basic residues" evidence="1">
    <location>
        <begin position="368"/>
        <end position="378"/>
    </location>
</feature>
<evidence type="ECO:0008006" key="4">
    <source>
        <dbReference type="Google" id="ProtNLM"/>
    </source>
</evidence>
<dbReference type="InterPro" id="IPR001370">
    <property type="entry name" value="BIR_rpt"/>
</dbReference>
<feature type="compositionally biased region" description="Polar residues" evidence="1">
    <location>
        <begin position="914"/>
        <end position="970"/>
    </location>
</feature>
<dbReference type="CDD" id="cd00022">
    <property type="entry name" value="BIR"/>
    <property type="match status" value="1"/>
</dbReference>
<keyword evidence="3" id="KW-1185">Reference proteome</keyword>
<gene>
    <name evidence="2" type="ORF">DIURU_002862</name>
</gene>
<dbReference type="PANTHER" id="PTHR46563:SF4">
    <property type="entry name" value="ASPARTYL_ASPARAGINYL BETA-HYDROXYLASE ISOFORM X1"/>
    <property type="match status" value="1"/>
</dbReference>
<dbReference type="SMART" id="SM00238">
    <property type="entry name" value="BIR"/>
    <property type="match status" value="1"/>
</dbReference>
<feature type="compositionally biased region" description="Polar residues" evidence="1">
    <location>
        <begin position="316"/>
        <end position="349"/>
    </location>
</feature>
<dbReference type="Pfam" id="PF00653">
    <property type="entry name" value="BIR"/>
    <property type="match status" value="1"/>
</dbReference>
<feature type="compositionally biased region" description="Polar residues" evidence="1">
    <location>
        <begin position="644"/>
        <end position="659"/>
    </location>
</feature>
<dbReference type="GO" id="GO:0003677">
    <property type="term" value="F:DNA binding"/>
    <property type="evidence" value="ECO:0007669"/>
    <property type="project" value="InterPro"/>
</dbReference>
<feature type="region of interest" description="Disordered" evidence="1">
    <location>
        <begin position="819"/>
        <end position="1101"/>
    </location>
</feature>
<feature type="compositionally biased region" description="Polar residues" evidence="1">
    <location>
        <begin position="1628"/>
        <end position="1642"/>
    </location>
</feature>
<feature type="region of interest" description="Disordered" evidence="1">
    <location>
        <begin position="1117"/>
        <end position="1211"/>
    </location>
</feature>
<accession>A0A642UQF7</accession>
<feature type="compositionally biased region" description="Basic and acidic residues" evidence="1">
    <location>
        <begin position="1009"/>
        <end position="1023"/>
    </location>
</feature>
<organism evidence="2 3">
    <name type="scientific">Diutina rugosa</name>
    <name type="common">Yeast</name>
    <name type="synonym">Candida rugosa</name>
    <dbReference type="NCBI Taxonomy" id="5481"/>
    <lineage>
        <taxon>Eukaryota</taxon>
        <taxon>Fungi</taxon>
        <taxon>Dikarya</taxon>
        <taxon>Ascomycota</taxon>
        <taxon>Saccharomycotina</taxon>
        <taxon>Pichiomycetes</taxon>
        <taxon>Debaryomycetaceae</taxon>
        <taxon>Diutina</taxon>
    </lineage>
</organism>
<feature type="compositionally biased region" description="Basic and acidic residues" evidence="1">
    <location>
        <begin position="581"/>
        <end position="593"/>
    </location>
</feature>
<feature type="compositionally biased region" description="Low complexity" evidence="1">
    <location>
        <begin position="234"/>
        <end position="246"/>
    </location>
</feature>
<feature type="compositionally biased region" description="Polar residues" evidence="1">
    <location>
        <begin position="1503"/>
        <end position="1517"/>
    </location>
</feature>
<feature type="compositionally biased region" description="Polar residues" evidence="1">
    <location>
        <begin position="266"/>
        <end position="278"/>
    </location>
</feature>
<feature type="compositionally biased region" description="Polar residues" evidence="1">
    <location>
        <begin position="499"/>
        <end position="510"/>
    </location>
</feature>
<sequence>MSTSSAKTARRWRHLLTSYEKDDYVHSWPEKVRTVLAEHGFAYSPIKANRNRLRCVFCKQHETYDENSGTPGVLQDHLSSHPECHASLIAMASLNEHSSASERITRFQSSGNSAITEPFAHSSLLWRLDSFRDFAKLPPGCPTPRQMAEAGFIFSQARPDQVYCIYCGLALDSWEVGDDPIVEHANHHSGYCFYLRTFRQLEELNSEDSEVVNLEEIEPRSDIRKSSGTTADPDVTSDASNSAVADSADESVPQEVSINPVDEPSNGVNLSKSSNSPDEINMEDPPVDSLDSPDHNDFNDAPSPENVANEIIASPKHSNSFKIVKSPKSSRVNNYESDGPHSVSQTSRPSLVPPTAFLRASSEAPSRIGHRSRRYHNHARPDTSNDKYWDKKPDLALLTSLLAVPAPNETTPFQTQQISPAKQPVSSFSLGLSGIDEPPEAGQDYEADYDSPLKKSLGRPKSRVPDSPLKGRRKLFGGRSPSPSNVREKESSPPFFVHPQSSPNLNGESVSQERDQSEADNHGDDFGPDLFSDQNEDENSDMTEDIANMRIVAEERRSVFHDTSDESRTNETPVKVSTYEPPRDEYPHDEVPRGEPPVDDSNDVDSNMKTLSNVCEPQGTSNAMDAMDEEKSETMDVPPAHASSAAQPTSLSKSSKSQNKVTKPKKRGRPKKSKTSIVDQDAVSLSLETKTEVDTIPRKRGRPKRTLVPSAIAVDDKSDERSSVLASDEISGKLRNRGHLKKVGEPETMEENQSTIEEITEKQGSGRSRRGNRRYAATKGVVLSKSLHDQDSQEQDLIQRGATSTIDAVATPAGLTNEIATVSTQPDHVDKNEASKIPEEINSTDATANPEAKPKKRGRGRPRKVKEVAITRDDAQIAEEKVPASDAKVAEVSDQINRPKRTRRKPAREAEHQGSGTTLESEKLVNTNQNVQQNKEVSLSQISNQDGMNSLNDSTTRKSVNASPRVTSSSLHDEAMDGIGHVELQKLASEPHSPHSDIEPIEVDEVDLDQLRTSKQYAERVGTEDSSINTNLHEKQRLEAKIAEPDRSEAKGPVAARVETTVESDQEAVERERERQEVQRQEAERQEAKRQEEERLEKERLEKERLEKERLEKERLEKERLEKERQEKERFEMERLEMELQDKERQEKERLEKERLEKERLEKERQEKEQQEKVRLEKEQQETERQEKERQEKERQEKERQEKERQEAERFYLNELAHESDSIVASDSSVSYKDVHQSPSRFSQEEHVEVSEFRDSRLHLEISGKDEHVDFTHEVYADNHSEGSRKDSWSQTPYEGHLVLEDFVNIPADEPNIDADIVHQRSEPQYPRAIHPISTDVGNQADRNIKQAQKVNGAVQSEVPPVFDETMATFFPLPIDSSRESSSLSSSPIRVGADVSEAANASKSPIVGPYSSSDDLSESELHDDVMNPSGKRHESWRKRRTSDASESPTKKSKSPALTEVENTGVLDVVTYKRAETGSDRYSEDSSDESIIASPKADHREATNKASRLPSYTVSSPRSPKLREDSQSRLSWGARIEELHDEKESQKEPTLLENKEEEVNGKLIIISDSEDEIVRAKNGSHEGSKHGTDSNSSEIDPFDFTHWSQEDESVEPTHQSNVSLHSIDRNRNENLVSSVSPNKSSFDLSVKDSGSRSRHDTSHGSNKSILDELSMVSIPRGSITRASPPTHAPPTTASDVRKVSFREQPELKAPKLRESERLMAKYGSAINTPRRRRPRSSSAAFSPIDFDLATASTPKRHHDDPPLPEEPFDEVLKSHQQNLNRVEAISSYLRSVVHTPYSLHDDADGVLSSFVAGMPEHEKEMTIEEWINHMAKITCNNVGEEVEQLTKVYEKHYYQGLSWLEALETDD</sequence>
<feature type="compositionally biased region" description="Basic and acidic residues" evidence="1">
    <location>
        <begin position="1470"/>
        <end position="1483"/>
    </location>
</feature>
<feature type="region of interest" description="Disordered" evidence="1">
    <location>
        <begin position="408"/>
        <end position="777"/>
    </location>
</feature>
<dbReference type="Proteomes" id="UP000449547">
    <property type="component" value="Unassembled WGS sequence"/>
</dbReference>
<feature type="compositionally biased region" description="Basic residues" evidence="1">
    <location>
        <begin position="854"/>
        <end position="864"/>
    </location>
</feature>
<feature type="region of interest" description="Disordered" evidence="1">
    <location>
        <begin position="1225"/>
        <end position="1250"/>
    </location>
</feature>
<feature type="compositionally biased region" description="Acidic residues" evidence="1">
    <location>
        <begin position="999"/>
        <end position="1008"/>
    </location>
</feature>
<feature type="compositionally biased region" description="Polar residues" evidence="1">
    <location>
        <begin position="408"/>
        <end position="430"/>
    </location>
</feature>
<name>A0A642UQF7_DIURU</name>
<feature type="compositionally biased region" description="Acidic residues" evidence="1">
    <location>
        <begin position="534"/>
        <end position="544"/>
    </location>
</feature>
<dbReference type="EMBL" id="SWFT01000090">
    <property type="protein sequence ID" value="KAA8902408.1"/>
    <property type="molecule type" value="Genomic_DNA"/>
</dbReference>
<feature type="compositionally biased region" description="Basic and acidic residues" evidence="1">
    <location>
        <begin position="1068"/>
        <end position="1101"/>
    </location>
</feature>
<feature type="compositionally biased region" description="Polar residues" evidence="1">
    <location>
        <begin position="604"/>
        <end position="623"/>
    </location>
</feature>
<dbReference type="PANTHER" id="PTHR46563">
    <property type="entry name" value="RING-TYPE DOMAIN-CONTAINING PROTEIN"/>
    <property type="match status" value="1"/>
</dbReference>
<dbReference type="InterPro" id="IPR017956">
    <property type="entry name" value="AT_hook_DNA-bd_motif"/>
</dbReference>
<feature type="region of interest" description="Disordered" evidence="1">
    <location>
        <begin position="1573"/>
        <end position="1703"/>
    </location>
</feature>
<feature type="compositionally biased region" description="Basic and acidic residues" evidence="1">
    <location>
        <begin position="1534"/>
        <end position="1546"/>
    </location>
</feature>
<feature type="compositionally biased region" description="Basic and acidic residues" evidence="1">
    <location>
        <begin position="379"/>
        <end position="390"/>
    </location>
</feature>
<dbReference type="GeneID" id="54781513"/>
<dbReference type="SUPFAM" id="SSF57924">
    <property type="entry name" value="Inhibitor of apoptosis (IAP) repeat"/>
    <property type="match status" value="2"/>
</dbReference>
<feature type="compositionally biased region" description="Basic and acidic residues" evidence="1">
    <location>
        <begin position="865"/>
        <end position="891"/>
    </location>
</feature>
<dbReference type="VEuPathDB" id="FungiDB:DIURU_002862"/>
<dbReference type="OrthoDB" id="4096987at2759"/>
<feature type="compositionally biased region" description="Basic and acidic residues" evidence="1">
    <location>
        <begin position="827"/>
        <end position="839"/>
    </location>
</feature>
<proteinExistence type="predicted"/>
<evidence type="ECO:0000256" key="1">
    <source>
        <dbReference type="SAM" id="MobiDB-lite"/>
    </source>
</evidence>
<feature type="compositionally biased region" description="Basic and acidic residues" evidence="1">
    <location>
        <begin position="552"/>
        <end position="569"/>
    </location>
</feature>
<dbReference type="OMA" id="CIVECAT"/>
<dbReference type="Gene3D" id="1.10.1170.10">
    <property type="entry name" value="Inhibitor Of Apoptosis Protein (2mihbC-IAP-1), Chain A"/>
    <property type="match status" value="2"/>
</dbReference>
<feature type="compositionally biased region" description="Low complexity" evidence="1">
    <location>
        <begin position="1679"/>
        <end position="1692"/>
    </location>
</feature>
<feature type="compositionally biased region" description="Basic and acidic residues" evidence="1">
    <location>
        <begin position="1032"/>
        <end position="1050"/>
    </location>
</feature>
<feature type="region of interest" description="Disordered" evidence="1">
    <location>
        <begin position="1396"/>
        <end position="1554"/>
    </location>
</feature>
<feature type="compositionally biased region" description="Basic residues" evidence="1">
    <location>
        <begin position="662"/>
        <end position="674"/>
    </location>
</feature>
<dbReference type="PROSITE" id="PS50143">
    <property type="entry name" value="BIR_REPEAT_2"/>
    <property type="match status" value="1"/>
</dbReference>
<feature type="compositionally biased region" description="Basic and acidic residues" evidence="1">
    <location>
        <begin position="511"/>
        <end position="525"/>
    </location>
</feature>
<feature type="compositionally biased region" description="Acidic residues" evidence="1">
    <location>
        <begin position="437"/>
        <end position="449"/>
    </location>
</feature>
<evidence type="ECO:0000313" key="3">
    <source>
        <dbReference type="Proteomes" id="UP000449547"/>
    </source>
</evidence>
<dbReference type="SMART" id="SM00384">
    <property type="entry name" value="AT_hook"/>
    <property type="match status" value="4"/>
</dbReference>
<reference evidence="2 3" key="1">
    <citation type="submission" date="2019-07" db="EMBL/GenBank/DDBJ databases">
        <title>Genome assembly of two rare yeast pathogens: Diutina rugosa and Trichomonascus ciferrii.</title>
        <authorList>
            <person name="Mixao V."/>
            <person name="Saus E."/>
            <person name="Hansen A."/>
            <person name="Lass-Flor C."/>
            <person name="Gabaldon T."/>
        </authorList>
    </citation>
    <scope>NUCLEOTIDE SEQUENCE [LARGE SCALE GENOMIC DNA]</scope>
    <source>
        <strain evidence="2 3">CBS 613</strain>
    </source>
</reference>
<feature type="compositionally biased region" description="Basic and acidic residues" evidence="1">
    <location>
        <begin position="1573"/>
        <end position="1587"/>
    </location>
</feature>
<evidence type="ECO:0000313" key="2">
    <source>
        <dbReference type="EMBL" id="KAA8902408.1"/>
    </source>
</evidence>
<protein>
    <recommendedName>
        <fullName evidence="4">BIR-domain-containing protein</fullName>
    </recommendedName>
</protein>